<keyword evidence="10" id="KW-0472">Membrane</keyword>
<dbReference type="Pfam" id="PF05680">
    <property type="entry name" value="ATP-synt_E"/>
    <property type="match status" value="1"/>
</dbReference>
<dbReference type="CTD" id="41745"/>
<accession>A0A1W4XQZ9</accession>
<organism evidence="17 18">
    <name type="scientific">Agrilus planipennis</name>
    <name type="common">Emerald ash borer</name>
    <name type="synonym">Agrilus marcopoli</name>
    <dbReference type="NCBI Taxonomy" id="224129"/>
    <lineage>
        <taxon>Eukaryota</taxon>
        <taxon>Metazoa</taxon>
        <taxon>Ecdysozoa</taxon>
        <taxon>Arthropoda</taxon>
        <taxon>Hexapoda</taxon>
        <taxon>Insecta</taxon>
        <taxon>Pterygota</taxon>
        <taxon>Neoptera</taxon>
        <taxon>Endopterygota</taxon>
        <taxon>Coleoptera</taxon>
        <taxon>Polyphaga</taxon>
        <taxon>Elateriformia</taxon>
        <taxon>Buprestoidea</taxon>
        <taxon>Buprestidae</taxon>
        <taxon>Agrilinae</taxon>
        <taxon>Agrilus</taxon>
    </lineage>
</organism>
<dbReference type="OrthoDB" id="9982108at2759"/>
<comment type="subcellular location">
    <subcellularLocation>
        <location evidence="1 15">Mitochondrion inner membrane</location>
    </subcellularLocation>
</comment>
<dbReference type="GO" id="GO:0015078">
    <property type="term" value="F:proton transmembrane transporter activity"/>
    <property type="evidence" value="ECO:0007669"/>
    <property type="project" value="InterPro"/>
</dbReference>
<name>A0A1W4XQZ9_AGRPL</name>
<sequence>MSALQAPVKVSPVIKFFRWSFLSAGVLYGAFHQSRLSRRENARRELEEKERPAREAKLAAEKKINSEREIKELEALIAPAK</sequence>
<evidence type="ECO:0000256" key="10">
    <source>
        <dbReference type="ARBA" id="ARBA00023136"/>
    </source>
</evidence>
<evidence type="ECO:0000256" key="11">
    <source>
        <dbReference type="ARBA" id="ARBA00023310"/>
    </source>
</evidence>
<keyword evidence="9 15" id="KW-0496">Mitochondrion</keyword>
<evidence type="ECO:0000256" key="5">
    <source>
        <dbReference type="ARBA" id="ARBA00022781"/>
    </source>
</evidence>
<dbReference type="GO" id="GO:0045259">
    <property type="term" value="C:proton-transporting ATP synthase complex"/>
    <property type="evidence" value="ECO:0007669"/>
    <property type="project" value="UniProtKB-UniRule"/>
</dbReference>
<keyword evidence="5 15" id="KW-0375">Hydrogen ion transport</keyword>
<evidence type="ECO:0000256" key="12">
    <source>
        <dbReference type="ARBA" id="ARBA00057306"/>
    </source>
</evidence>
<dbReference type="KEGG" id="apln:108743739"/>
<evidence type="ECO:0000256" key="14">
    <source>
        <dbReference type="ARBA" id="ARBA00074682"/>
    </source>
</evidence>
<dbReference type="GeneID" id="108743739"/>
<dbReference type="FunCoup" id="A0A1W4XQZ9">
    <property type="interactions" value="855"/>
</dbReference>
<comment type="similarity">
    <text evidence="2 15">Belongs to the ATPase e subunit family.</text>
</comment>
<evidence type="ECO:0000256" key="4">
    <source>
        <dbReference type="ARBA" id="ARBA00022547"/>
    </source>
</evidence>
<dbReference type="PANTHER" id="PTHR12427:SF1">
    <property type="entry name" value="ATP SYNTHASE SUBUNIT E, MITOCHONDRIAL"/>
    <property type="match status" value="1"/>
</dbReference>
<keyword evidence="4 15" id="KW-0138">CF(0)</keyword>
<keyword evidence="6 15" id="KW-0999">Mitochondrion inner membrane</keyword>
<dbReference type="PANTHER" id="PTHR12427">
    <property type="entry name" value="ATP SYNTHASE E CHAIN, MITOCHONDRIAL"/>
    <property type="match status" value="1"/>
</dbReference>
<proteinExistence type="inferred from homology"/>
<evidence type="ECO:0000256" key="1">
    <source>
        <dbReference type="ARBA" id="ARBA00004273"/>
    </source>
</evidence>
<evidence type="ECO:0000256" key="3">
    <source>
        <dbReference type="ARBA" id="ARBA00022448"/>
    </source>
</evidence>
<keyword evidence="8 15" id="KW-0406">Ion transport</keyword>
<comment type="subunit">
    <text evidence="13">Component of the ATP synthase complex composed at least of ATP5F1A/subunit alpha, ATP5F1B/subunit beta, ATP5MC1/subunit c (homooctomer), MT-ATP6/subunit a, MT-ATP8/subunit 8, ATP5ME/subunit e, ATP5MF/subunit f, ATP5MG/subunit g, ATP5MK/subunit k, ATP5MJ/subunit j, ATP5F1C/subunit gamma, ATP5F1D/subunit delta, ATP5F1E/subunit epsilon, ATP5PF/subunit F6, ATP5PB/subunit b, ATP5PD/subunit d, ATP5PO/subunit OSCP. ATP synthase complex consists of a soluble F(1) head domain (subunits alpha(3) and beta(3)) - the catalytic core - and a membrane F(0) domain - the membrane proton channel (subunits c, a, 8, e, f, g, k and j). These two domains are linked by a central stalk (subunits gamma, delta, and epsilon) rotating inside the F1 region and a stationary peripheral stalk (subunits F6, b, d, and OSCP).</text>
</comment>
<dbReference type="GO" id="GO:0005743">
    <property type="term" value="C:mitochondrial inner membrane"/>
    <property type="evidence" value="ECO:0007669"/>
    <property type="project" value="UniProtKB-SubCell"/>
</dbReference>
<evidence type="ECO:0000313" key="18">
    <source>
        <dbReference type="RefSeq" id="XP_018334830.1"/>
    </source>
</evidence>
<dbReference type="InParanoid" id="A0A1W4XQZ9"/>
<dbReference type="InterPro" id="IPR008386">
    <property type="entry name" value="ATP_synth_F0_esu_mt"/>
</dbReference>
<evidence type="ECO:0000256" key="6">
    <source>
        <dbReference type="ARBA" id="ARBA00022792"/>
    </source>
</evidence>
<reference evidence="18" key="1">
    <citation type="submission" date="2025-08" db="UniProtKB">
        <authorList>
            <consortium name="RefSeq"/>
        </authorList>
    </citation>
    <scope>IDENTIFICATION</scope>
    <source>
        <tissue evidence="18">Entire body</tissue>
    </source>
</reference>
<dbReference type="RefSeq" id="XP_018334830.1">
    <property type="nucleotide sequence ID" value="XM_018479328.2"/>
</dbReference>
<evidence type="ECO:0000256" key="15">
    <source>
        <dbReference type="RuleBase" id="RU367005"/>
    </source>
</evidence>
<protein>
    <recommendedName>
        <fullName evidence="14 15">ATP synthase F(0) complex subunit e, mitochondrial</fullName>
    </recommendedName>
</protein>
<evidence type="ECO:0000313" key="17">
    <source>
        <dbReference type="Proteomes" id="UP000192223"/>
    </source>
</evidence>
<feature type="region of interest" description="Disordered" evidence="16">
    <location>
        <begin position="39"/>
        <end position="60"/>
    </location>
</feature>
<dbReference type="GO" id="GO:0015986">
    <property type="term" value="P:proton motive force-driven ATP synthesis"/>
    <property type="evidence" value="ECO:0007669"/>
    <property type="project" value="InterPro"/>
</dbReference>
<keyword evidence="11 15" id="KW-0066">ATP synthesis</keyword>
<dbReference type="AlphaFoldDB" id="A0A1W4XQZ9"/>
<dbReference type="STRING" id="224129.A0A1W4XQZ9"/>
<evidence type="ECO:0000256" key="9">
    <source>
        <dbReference type="ARBA" id="ARBA00023128"/>
    </source>
</evidence>
<comment type="function">
    <text evidence="12 15">Subunit e, of the mitochondrial membrane ATP synthase complex (F(1)F(0) ATP synthase or Complex V) that produces ATP from ADP in the presence of a proton gradient across the membrane which is generated by electron transport complexes of the respiratory chain. ATP synthase complex consist of a soluble F(1) head domain - the catalytic core - and a membrane F(1) domain - the membrane proton channel. These two domains are linked by a central stalk rotating inside the F(1) region and a stationary peripheral stalk. During catalysis, ATP synthesis in the catalytic domain of F(1) is coupled via a rotary mechanism of the central stalk subunits to proton translocation. In vivo, can only synthesize ATP although its ATP hydrolase activity can be activated artificially in vitro. Part of the complex F(0) domain.</text>
</comment>
<evidence type="ECO:0000256" key="13">
    <source>
        <dbReference type="ARBA" id="ARBA00064647"/>
    </source>
</evidence>
<comment type="subunit">
    <text evidence="15">F-type ATPases have 2 components, CF(1) - the catalytic core - and CF(0) - the membrane proton channel. CF(1) and CF(0) have multiple subunits.</text>
</comment>
<dbReference type="Proteomes" id="UP000192223">
    <property type="component" value="Unplaced"/>
</dbReference>
<keyword evidence="3 15" id="KW-0813">Transport</keyword>
<evidence type="ECO:0000256" key="8">
    <source>
        <dbReference type="ARBA" id="ARBA00023065"/>
    </source>
</evidence>
<evidence type="ECO:0000256" key="16">
    <source>
        <dbReference type="SAM" id="MobiDB-lite"/>
    </source>
</evidence>
<keyword evidence="7" id="KW-0007">Acetylation</keyword>
<keyword evidence="17" id="KW-1185">Reference proteome</keyword>
<evidence type="ECO:0000256" key="7">
    <source>
        <dbReference type="ARBA" id="ARBA00022990"/>
    </source>
</evidence>
<evidence type="ECO:0000256" key="2">
    <source>
        <dbReference type="ARBA" id="ARBA00007333"/>
    </source>
</evidence>
<gene>
    <name evidence="18" type="primary">LOC108743739</name>
</gene>